<dbReference type="EMBL" id="CAEZSJ010000064">
    <property type="protein sequence ID" value="CAB4538724.1"/>
    <property type="molecule type" value="Genomic_DNA"/>
</dbReference>
<dbReference type="AlphaFoldDB" id="A0A6J6BJ35"/>
<evidence type="ECO:0000313" key="1">
    <source>
        <dbReference type="EMBL" id="CAB4538724.1"/>
    </source>
</evidence>
<name>A0A6J6BJ35_9ZZZZ</name>
<sequence length="128" mass="14948">MVVKQLKYEQIPIELSKVLMANSRELTISSKFYGMDRERIAGFSVYDLEGNLVATSAGFFTNDIFNIEFFLSVYGENSLVARWVLHEAIVDFVHARGYKYLRISNYLTTSIKNIYFNRRLGYVDFNFK</sequence>
<organism evidence="1">
    <name type="scientific">freshwater metagenome</name>
    <dbReference type="NCBI Taxonomy" id="449393"/>
    <lineage>
        <taxon>unclassified sequences</taxon>
        <taxon>metagenomes</taxon>
        <taxon>ecological metagenomes</taxon>
    </lineage>
</organism>
<protein>
    <submittedName>
        <fullName evidence="1">Unannotated protein</fullName>
    </submittedName>
</protein>
<proteinExistence type="predicted"/>
<reference evidence="1" key="1">
    <citation type="submission" date="2020-05" db="EMBL/GenBank/DDBJ databases">
        <authorList>
            <person name="Chiriac C."/>
            <person name="Salcher M."/>
            <person name="Ghai R."/>
            <person name="Kavagutti S V."/>
        </authorList>
    </citation>
    <scope>NUCLEOTIDE SEQUENCE</scope>
</reference>
<gene>
    <name evidence="1" type="ORF">UFOPK1425_00448</name>
</gene>
<accession>A0A6J6BJ35</accession>